<proteinExistence type="predicted"/>
<sequence length="16" mass="2055">MWPRTIILPCQDWPWL</sequence>
<dbReference type="AlphaFoldDB" id="A0A0E9PWT6"/>
<name>A0A0E9PWT6_ANGAN</name>
<accession>A0A0E9PWT6</accession>
<organism evidence="1">
    <name type="scientific">Anguilla anguilla</name>
    <name type="common">European freshwater eel</name>
    <name type="synonym">Muraena anguilla</name>
    <dbReference type="NCBI Taxonomy" id="7936"/>
    <lineage>
        <taxon>Eukaryota</taxon>
        <taxon>Metazoa</taxon>
        <taxon>Chordata</taxon>
        <taxon>Craniata</taxon>
        <taxon>Vertebrata</taxon>
        <taxon>Euteleostomi</taxon>
        <taxon>Actinopterygii</taxon>
        <taxon>Neopterygii</taxon>
        <taxon>Teleostei</taxon>
        <taxon>Anguilliformes</taxon>
        <taxon>Anguillidae</taxon>
        <taxon>Anguilla</taxon>
    </lineage>
</organism>
<reference evidence="1" key="1">
    <citation type="submission" date="2014-11" db="EMBL/GenBank/DDBJ databases">
        <authorList>
            <person name="Amaro Gonzalez C."/>
        </authorList>
    </citation>
    <scope>NUCLEOTIDE SEQUENCE</scope>
</reference>
<evidence type="ECO:0000313" key="1">
    <source>
        <dbReference type="EMBL" id="JAH08560.1"/>
    </source>
</evidence>
<reference evidence="1" key="2">
    <citation type="journal article" date="2015" name="Fish Shellfish Immunol.">
        <title>Early steps in the European eel (Anguilla anguilla)-Vibrio vulnificus interaction in the gills: Role of the RtxA13 toxin.</title>
        <authorList>
            <person name="Callol A."/>
            <person name="Pajuelo D."/>
            <person name="Ebbesson L."/>
            <person name="Teles M."/>
            <person name="MacKenzie S."/>
            <person name="Amaro C."/>
        </authorList>
    </citation>
    <scope>NUCLEOTIDE SEQUENCE</scope>
</reference>
<dbReference type="EMBL" id="GBXM01100017">
    <property type="protein sequence ID" value="JAH08560.1"/>
    <property type="molecule type" value="Transcribed_RNA"/>
</dbReference>
<protein>
    <submittedName>
        <fullName evidence="1">Uncharacterized protein</fullName>
    </submittedName>
</protein>